<organism evidence="2 3">
    <name type="scientific">Steccherinum ochraceum</name>
    <dbReference type="NCBI Taxonomy" id="92696"/>
    <lineage>
        <taxon>Eukaryota</taxon>
        <taxon>Fungi</taxon>
        <taxon>Dikarya</taxon>
        <taxon>Basidiomycota</taxon>
        <taxon>Agaricomycotina</taxon>
        <taxon>Agaricomycetes</taxon>
        <taxon>Polyporales</taxon>
        <taxon>Steccherinaceae</taxon>
        <taxon>Steccherinum</taxon>
    </lineage>
</organism>
<gene>
    <name evidence="2" type="ORF">EIP91_003880</name>
</gene>
<dbReference type="AlphaFoldDB" id="A0A4R0RQB3"/>
<evidence type="ECO:0000256" key="1">
    <source>
        <dbReference type="SAM" id="MobiDB-lite"/>
    </source>
</evidence>
<protein>
    <submittedName>
        <fullName evidence="2">Uncharacterized protein</fullName>
    </submittedName>
</protein>
<dbReference type="EMBL" id="RWJN01000227">
    <property type="protein sequence ID" value="TCD64584.1"/>
    <property type="molecule type" value="Genomic_DNA"/>
</dbReference>
<evidence type="ECO:0000313" key="3">
    <source>
        <dbReference type="Proteomes" id="UP000292702"/>
    </source>
</evidence>
<reference evidence="2 3" key="1">
    <citation type="submission" date="2018-11" db="EMBL/GenBank/DDBJ databases">
        <title>Genome assembly of Steccherinum ochraceum LE-BIN_3174, the white-rot fungus of the Steccherinaceae family (The Residual Polyporoid clade, Polyporales, Basidiomycota).</title>
        <authorList>
            <person name="Fedorova T.V."/>
            <person name="Glazunova O.A."/>
            <person name="Landesman E.O."/>
            <person name="Moiseenko K.V."/>
            <person name="Psurtseva N.V."/>
            <person name="Savinova O.S."/>
            <person name="Shakhova N.V."/>
            <person name="Tyazhelova T.V."/>
            <person name="Vasina D.V."/>
        </authorList>
    </citation>
    <scope>NUCLEOTIDE SEQUENCE [LARGE SCALE GENOMIC DNA]</scope>
    <source>
        <strain evidence="2 3">LE-BIN_3174</strain>
    </source>
</reference>
<dbReference type="Proteomes" id="UP000292702">
    <property type="component" value="Unassembled WGS sequence"/>
</dbReference>
<comment type="caution">
    <text evidence="2">The sequence shown here is derived from an EMBL/GenBank/DDBJ whole genome shotgun (WGS) entry which is preliminary data.</text>
</comment>
<evidence type="ECO:0000313" key="2">
    <source>
        <dbReference type="EMBL" id="TCD64584.1"/>
    </source>
</evidence>
<sequence length="54" mass="6164">MAWVAIFSFSSPNMLLGKIYDLHYHCDLIPVGFKEDAGRPEPSSNSRKSQHRKT</sequence>
<feature type="region of interest" description="Disordered" evidence="1">
    <location>
        <begin position="33"/>
        <end position="54"/>
    </location>
</feature>
<keyword evidence="3" id="KW-1185">Reference proteome</keyword>
<accession>A0A4R0RQB3</accession>
<name>A0A4R0RQB3_9APHY</name>
<proteinExistence type="predicted"/>